<proteinExistence type="predicted"/>
<evidence type="ECO:0000256" key="1">
    <source>
        <dbReference type="SAM" id="Phobius"/>
    </source>
</evidence>
<evidence type="ECO:0000313" key="3">
    <source>
        <dbReference type="WBParaSite" id="maker-E.canG7_contigs_7463-snap-gene-0.15-mRNA-1"/>
    </source>
</evidence>
<organism evidence="2 3">
    <name type="scientific">Echinococcus canadensis</name>
    <dbReference type="NCBI Taxonomy" id="519352"/>
    <lineage>
        <taxon>Eukaryota</taxon>
        <taxon>Metazoa</taxon>
        <taxon>Spiralia</taxon>
        <taxon>Lophotrochozoa</taxon>
        <taxon>Platyhelminthes</taxon>
        <taxon>Cestoda</taxon>
        <taxon>Eucestoda</taxon>
        <taxon>Cyclophyllidea</taxon>
        <taxon>Taeniidae</taxon>
        <taxon>Echinococcus</taxon>
        <taxon>Echinococcus canadensis group</taxon>
    </lineage>
</organism>
<dbReference type="WBParaSite" id="maker-E.canG7_contigs_7463-snap-gene-0.15-mRNA-1">
    <property type="protein sequence ID" value="maker-E.canG7_contigs_7463-snap-gene-0.15-mRNA-1"/>
    <property type="gene ID" value="EcG7_07034"/>
</dbReference>
<keyword evidence="2" id="KW-1185">Reference proteome</keyword>
<dbReference type="AlphaFoldDB" id="A0A915EVN8"/>
<sequence>MSDFLFHSEIRFFTWLGSTVSILLILILSLIKSQSCTIIVDLDFMIHMRSSTCVVLFSVKVTSIYPKHVRL</sequence>
<dbReference type="Proteomes" id="UP000887562">
    <property type="component" value="Unplaced"/>
</dbReference>
<reference evidence="3" key="1">
    <citation type="submission" date="2022-11" db="UniProtKB">
        <authorList>
            <consortium name="WormBaseParasite"/>
        </authorList>
    </citation>
    <scope>IDENTIFICATION</scope>
</reference>
<name>A0A915EVN8_9CEST</name>
<keyword evidence="1" id="KW-0812">Transmembrane</keyword>
<keyword evidence="1" id="KW-1133">Transmembrane helix</keyword>
<evidence type="ECO:0000313" key="2">
    <source>
        <dbReference type="Proteomes" id="UP000887562"/>
    </source>
</evidence>
<keyword evidence="1" id="KW-0472">Membrane</keyword>
<feature type="transmembrane region" description="Helical" evidence="1">
    <location>
        <begin position="12"/>
        <end position="31"/>
    </location>
</feature>
<protein>
    <submittedName>
        <fullName evidence="3">Uncharacterized protein</fullName>
    </submittedName>
</protein>
<accession>A0A915EVN8</accession>